<evidence type="ECO:0000256" key="2">
    <source>
        <dbReference type="ARBA" id="ARBA00022490"/>
    </source>
</evidence>
<reference evidence="12 13" key="1">
    <citation type="submission" date="2019-03" db="EMBL/GenBank/DDBJ databases">
        <title>Genomic Encyclopedia of Type Strains, Phase IV (KMG-IV): sequencing the most valuable type-strain genomes for metagenomic binning, comparative biology and taxonomic classification.</title>
        <authorList>
            <person name="Goeker M."/>
        </authorList>
    </citation>
    <scope>NUCLEOTIDE SEQUENCE [LARGE SCALE GENOMIC DNA]</scope>
    <source>
        <strain evidence="12 13">DSM 100055</strain>
    </source>
</reference>
<dbReference type="InterPro" id="IPR050090">
    <property type="entry name" value="Tyrosine_recombinase_XerCD"/>
</dbReference>
<dbReference type="PANTHER" id="PTHR30349">
    <property type="entry name" value="PHAGE INTEGRASE-RELATED"/>
    <property type="match status" value="1"/>
</dbReference>
<gene>
    <name evidence="12" type="ORF">EV215_0598</name>
</gene>
<dbReference type="GO" id="GO:0005737">
    <property type="term" value="C:cytoplasm"/>
    <property type="evidence" value="ECO:0007669"/>
    <property type="project" value="UniProtKB-SubCell"/>
</dbReference>
<name>A0AA46I6L7_9FUSO</name>
<organism evidence="12 13">
    <name type="scientific">Hypnocyclicus thermotrophus</name>
    <dbReference type="NCBI Taxonomy" id="1627895"/>
    <lineage>
        <taxon>Bacteria</taxon>
        <taxon>Fusobacteriati</taxon>
        <taxon>Fusobacteriota</taxon>
        <taxon>Fusobacteriia</taxon>
        <taxon>Fusobacteriales</taxon>
        <taxon>Fusobacteriaceae</taxon>
        <taxon>Hypnocyclicus</taxon>
    </lineage>
</organism>
<dbReference type="InterPro" id="IPR011010">
    <property type="entry name" value="DNA_brk_join_enz"/>
</dbReference>
<keyword evidence="2" id="KW-0963">Cytoplasm</keyword>
<evidence type="ECO:0000259" key="11">
    <source>
        <dbReference type="PROSITE" id="PS51900"/>
    </source>
</evidence>
<keyword evidence="4" id="KW-0159">Chromosome partition</keyword>
<keyword evidence="6 9" id="KW-0238">DNA-binding</keyword>
<keyword evidence="5" id="KW-0229">DNA integration</keyword>
<evidence type="ECO:0000256" key="6">
    <source>
        <dbReference type="ARBA" id="ARBA00023125"/>
    </source>
</evidence>
<dbReference type="AlphaFoldDB" id="A0AA46I6L7"/>
<evidence type="ECO:0000313" key="12">
    <source>
        <dbReference type="EMBL" id="TDT71906.1"/>
    </source>
</evidence>
<feature type="domain" description="Core-binding (CB)" evidence="11">
    <location>
        <begin position="1"/>
        <end position="87"/>
    </location>
</feature>
<evidence type="ECO:0000313" key="13">
    <source>
        <dbReference type="Proteomes" id="UP000294678"/>
    </source>
</evidence>
<dbReference type="GO" id="GO:0007059">
    <property type="term" value="P:chromosome segregation"/>
    <property type="evidence" value="ECO:0007669"/>
    <property type="project" value="UniProtKB-KW"/>
</dbReference>
<dbReference type="InterPro" id="IPR004107">
    <property type="entry name" value="Integrase_SAM-like_N"/>
</dbReference>
<evidence type="ECO:0000256" key="9">
    <source>
        <dbReference type="PROSITE-ProRule" id="PRU01248"/>
    </source>
</evidence>
<evidence type="ECO:0000256" key="4">
    <source>
        <dbReference type="ARBA" id="ARBA00022829"/>
    </source>
</evidence>
<evidence type="ECO:0000259" key="10">
    <source>
        <dbReference type="PROSITE" id="PS51898"/>
    </source>
</evidence>
<evidence type="ECO:0000256" key="5">
    <source>
        <dbReference type="ARBA" id="ARBA00022908"/>
    </source>
</evidence>
<dbReference type="GO" id="GO:0051301">
    <property type="term" value="P:cell division"/>
    <property type="evidence" value="ECO:0007669"/>
    <property type="project" value="UniProtKB-KW"/>
</dbReference>
<evidence type="ECO:0000256" key="1">
    <source>
        <dbReference type="ARBA" id="ARBA00004496"/>
    </source>
</evidence>
<accession>A0AA46I6L7</accession>
<dbReference type="Gene3D" id="1.10.443.10">
    <property type="entry name" value="Intergrase catalytic core"/>
    <property type="match status" value="1"/>
</dbReference>
<comment type="caution">
    <text evidence="12">The sequence shown here is derived from an EMBL/GenBank/DDBJ whole genome shotgun (WGS) entry which is preliminary data.</text>
</comment>
<dbReference type="PROSITE" id="PS51900">
    <property type="entry name" value="CB"/>
    <property type="match status" value="1"/>
</dbReference>
<dbReference type="InterPro" id="IPR013762">
    <property type="entry name" value="Integrase-like_cat_sf"/>
</dbReference>
<comment type="subcellular location">
    <subcellularLocation>
        <location evidence="1">Cytoplasm</location>
    </subcellularLocation>
</comment>
<dbReference type="EMBL" id="SOBG01000002">
    <property type="protein sequence ID" value="TDT71906.1"/>
    <property type="molecule type" value="Genomic_DNA"/>
</dbReference>
<proteinExistence type="predicted"/>
<dbReference type="SUPFAM" id="SSF56349">
    <property type="entry name" value="DNA breaking-rejoining enzymes"/>
    <property type="match status" value="1"/>
</dbReference>
<keyword evidence="3" id="KW-0132">Cell division</keyword>
<keyword evidence="13" id="KW-1185">Reference proteome</keyword>
<sequence length="298" mass="35683">MELNQIIDNFLYYQDISENKTENTIKSYKADLLQFSDFISNIEKKSIDKVEEIDIKAFFKHLKNKNITKRSRNRKLSAIKTFFKYLKDKNIVIKNPTLFLENQELHTKLPDILTKNDFIKLRESIEENKINNIRNRFIIELLYSSGIRPSELLELSHNNINIEERELYIVSKNKKDRITFFSRTAKEYYLKYLEAQKQKFKENFNPKILITNNSNNKLTDRSLRRIVEKIRINSNINKEISPHTFRHSFAVYMLQNGMNIHYLQEIMGHSSLESTKVYLNYLNNSIKIDDKTYYNKNI</sequence>
<dbReference type="Pfam" id="PF00589">
    <property type="entry name" value="Phage_integrase"/>
    <property type="match status" value="1"/>
</dbReference>
<dbReference type="InterPro" id="IPR002104">
    <property type="entry name" value="Integrase_catalytic"/>
</dbReference>
<keyword evidence="8" id="KW-0131">Cell cycle</keyword>
<evidence type="ECO:0000256" key="3">
    <source>
        <dbReference type="ARBA" id="ARBA00022618"/>
    </source>
</evidence>
<dbReference type="PROSITE" id="PS51898">
    <property type="entry name" value="TYR_RECOMBINASE"/>
    <property type="match status" value="1"/>
</dbReference>
<keyword evidence="7" id="KW-0233">DNA recombination</keyword>
<dbReference type="Gene3D" id="1.10.150.130">
    <property type="match status" value="1"/>
</dbReference>
<evidence type="ECO:0000256" key="7">
    <source>
        <dbReference type="ARBA" id="ARBA00023172"/>
    </source>
</evidence>
<protein>
    <submittedName>
        <fullName evidence="12">Integrase/recombinase XerD</fullName>
    </submittedName>
</protein>
<dbReference type="RefSeq" id="WP_134112500.1">
    <property type="nucleotide sequence ID" value="NZ_SOBG01000002.1"/>
</dbReference>
<dbReference type="InterPro" id="IPR044068">
    <property type="entry name" value="CB"/>
</dbReference>
<dbReference type="PANTHER" id="PTHR30349:SF77">
    <property type="entry name" value="TYROSINE RECOMBINASE XERC"/>
    <property type="match status" value="1"/>
</dbReference>
<dbReference type="Proteomes" id="UP000294678">
    <property type="component" value="Unassembled WGS sequence"/>
</dbReference>
<evidence type="ECO:0000256" key="8">
    <source>
        <dbReference type="ARBA" id="ARBA00023306"/>
    </source>
</evidence>
<dbReference type="GO" id="GO:0006310">
    <property type="term" value="P:DNA recombination"/>
    <property type="evidence" value="ECO:0007669"/>
    <property type="project" value="UniProtKB-KW"/>
</dbReference>
<dbReference type="Pfam" id="PF02899">
    <property type="entry name" value="Phage_int_SAM_1"/>
    <property type="match status" value="1"/>
</dbReference>
<dbReference type="GO" id="GO:0015074">
    <property type="term" value="P:DNA integration"/>
    <property type="evidence" value="ECO:0007669"/>
    <property type="project" value="UniProtKB-KW"/>
</dbReference>
<dbReference type="GO" id="GO:0003677">
    <property type="term" value="F:DNA binding"/>
    <property type="evidence" value="ECO:0007669"/>
    <property type="project" value="UniProtKB-UniRule"/>
</dbReference>
<dbReference type="InterPro" id="IPR010998">
    <property type="entry name" value="Integrase_recombinase_N"/>
</dbReference>
<feature type="domain" description="Tyr recombinase" evidence="10">
    <location>
        <begin position="108"/>
        <end position="295"/>
    </location>
</feature>